<evidence type="ECO:0000256" key="1">
    <source>
        <dbReference type="ARBA" id="ARBA00004409"/>
    </source>
</evidence>
<dbReference type="GO" id="GO:0006906">
    <property type="term" value="P:vesicle fusion"/>
    <property type="evidence" value="ECO:0007669"/>
    <property type="project" value="TreeGrafter"/>
</dbReference>
<dbReference type="CDD" id="cd21443">
    <property type="entry name" value="SNARE_NTD_STX6_STX10"/>
    <property type="match status" value="1"/>
</dbReference>
<dbReference type="Gene3D" id="1.20.5.110">
    <property type="match status" value="1"/>
</dbReference>
<evidence type="ECO:0000259" key="12">
    <source>
        <dbReference type="PROSITE" id="PS50192"/>
    </source>
</evidence>
<dbReference type="AlphaFoldDB" id="A0A0L0BPF0"/>
<dbReference type="GO" id="GO:0006886">
    <property type="term" value="P:intracellular protein transport"/>
    <property type="evidence" value="ECO:0007669"/>
    <property type="project" value="TreeGrafter"/>
</dbReference>
<dbReference type="GO" id="GO:0048278">
    <property type="term" value="P:vesicle docking"/>
    <property type="evidence" value="ECO:0007669"/>
    <property type="project" value="TreeGrafter"/>
</dbReference>
<dbReference type="GO" id="GO:0005829">
    <property type="term" value="C:cytosol"/>
    <property type="evidence" value="ECO:0007669"/>
    <property type="project" value="GOC"/>
</dbReference>
<dbReference type="InterPro" id="IPR010989">
    <property type="entry name" value="SNARE"/>
</dbReference>
<dbReference type="InterPro" id="IPR015260">
    <property type="entry name" value="Syntaxin-6/10/61_N"/>
</dbReference>
<dbReference type="SUPFAM" id="SSF47661">
    <property type="entry name" value="t-snare proteins"/>
    <property type="match status" value="1"/>
</dbReference>
<evidence type="ECO:0000256" key="10">
    <source>
        <dbReference type="SAM" id="MobiDB-lite"/>
    </source>
</evidence>
<dbReference type="SMART" id="SM00397">
    <property type="entry name" value="t_SNARE"/>
    <property type="match status" value="1"/>
</dbReference>
<dbReference type="CDD" id="cd15851">
    <property type="entry name" value="SNARE_Syntaxin6"/>
    <property type="match status" value="1"/>
</dbReference>
<dbReference type="GO" id="GO:0000149">
    <property type="term" value="F:SNARE binding"/>
    <property type="evidence" value="ECO:0007669"/>
    <property type="project" value="TreeGrafter"/>
</dbReference>
<keyword evidence="14" id="KW-1185">Reference proteome</keyword>
<dbReference type="GO" id="GO:0005484">
    <property type="term" value="F:SNAP receptor activity"/>
    <property type="evidence" value="ECO:0007669"/>
    <property type="project" value="TreeGrafter"/>
</dbReference>
<dbReference type="PROSITE" id="PS50192">
    <property type="entry name" value="T_SNARE"/>
    <property type="match status" value="1"/>
</dbReference>
<comment type="subcellular location">
    <subcellularLocation>
        <location evidence="1">Golgi apparatus membrane</location>
        <topology evidence="1">Single-pass type IV membrane protein</topology>
    </subcellularLocation>
</comment>
<keyword evidence="8" id="KW-0175">Coiled coil</keyword>
<keyword evidence="5" id="KW-0653">Protein transport</keyword>
<dbReference type="STRING" id="7375.A0A0L0BPF0"/>
<feature type="domain" description="T-SNARE coiled-coil homology" evidence="12">
    <location>
        <begin position="224"/>
        <end position="286"/>
    </location>
</feature>
<dbReference type="GO" id="GO:0048193">
    <property type="term" value="P:Golgi vesicle transport"/>
    <property type="evidence" value="ECO:0007669"/>
    <property type="project" value="InterPro"/>
</dbReference>
<evidence type="ECO:0000256" key="3">
    <source>
        <dbReference type="ARBA" id="ARBA00022448"/>
    </source>
</evidence>
<organism evidence="13 14">
    <name type="scientific">Lucilia cuprina</name>
    <name type="common">Green bottle fly</name>
    <name type="synonym">Australian sheep blowfly</name>
    <dbReference type="NCBI Taxonomy" id="7375"/>
    <lineage>
        <taxon>Eukaryota</taxon>
        <taxon>Metazoa</taxon>
        <taxon>Ecdysozoa</taxon>
        <taxon>Arthropoda</taxon>
        <taxon>Hexapoda</taxon>
        <taxon>Insecta</taxon>
        <taxon>Pterygota</taxon>
        <taxon>Neoptera</taxon>
        <taxon>Endopterygota</taxon>
        <taxon>Diptera</taxon>
        <taxon>Brachycera</taxon>
        <taxon>Muscomorpha</taxon>
        <taxon>Oestroidea</taxon>
        <taxon>Calliphoridae</taxon>
        <taxon>Luciliinae</taxon>
        <taxon>Lucilia</taxon>
    </lineage>
</organism>
<dbReference type="OrthoDB" id="546861at2759"/>
<reference evidence="13 14" key="1">
    <citation type="journal article" date="2015" name="Nat. Commun.">
        <title>Lucilia cuprina genome unlocks parasitic fly biology to underpin future interventions.</title>
        <authorList>
            <person name="Anstead C.A."/>
            <person name="Korhonen P.K."/>
            <person name="Young N.D."/>
            <person name="Hall R.S."/>
            <person name="Jex A.R."/>
            <person name="Murali S.C."/>
            <person name="Hughes D.S."/>
            <person name="Lee S.F."/>
            <person name="Perry T."/>
            <person name="Stroehlein A.J."/>
            <person name="Ansell B.R."/>
            <person name="Breugelmans B."/>
            <person name="Hofmann A."/>
            <person name="Qu J."/>
            <person name="Dugan S."/>
            <person name="Lee S.L."/>
            <person name="Chao H."/>
            <person name="Dinh H."/>
            <person name="Han Y."/>
            <person name="Doddapaneni H.V."/>
            <person name="Worley K.C."/>
            <person name="Muzny D.M."/>
            <person name="Ioannidis P."/>
            <person name="Waterhouse R.M."/>
            <person name="Zdobnov E.M."/>
            <person name="James P.J."/>
            <person name="Bagnall N.H."/>
            <person name="Kotze A.C."/>
            <person name="Gibbs R.A."/>
            <person name="Richards S."/>
            <person name="Batterham P."/>
            <person name="Gasser R.B."/>
        </authorList>
    </citation>
    <scope>NUCLEOTIDE SEQUENCE [LARGE SCALE GENOMIC DNA]</scope>
    <source>
        <strain evidence="13 14">LS</strain>
        <tissue evidence="13">Full body</tissue>
    </source>
</reference>
<evidence type="ECO:0000256" key="4">
    <source>
        <dbReference type="ARBA" id="ARBA00022692"/>
    </source>
</evidence>
<dbReference type="SUPFAM" id="SSF58038">
    <property type="entry name" value="SNARE fusion complex"/>
    <property type="match status" value="1"/>
</dbReference>
<accession>A0A0L0BPF0</accession>
<evidence type="ECO:0000256" key="9">
    <source>
        <dbReference type="ARBA" id="ARBA00023136"/>
    </source>
</evidence>
<dbReference type="GO" id="GO:0042147">
    <property type="term" value="P:retrograde transport, endosome to Golgi"/>
    <property type="evidence" value="ECO:0007669"/>
    <property type="project" value="TreeGrafter"/>
</dbReference>
<gene>
    <name evidence="13" type="ORF">FF38_03180</name>
</gene>
<evidence type="ECO:0000256" key="5">
    <source>
        <dbReference type="ARBA" id="ARBA00022927"/>
    </source>
</evidence>
<dbReference type="Pfam" id="PF05739">
    <property type="entry name" value="SNARE"/>
    <property type="match status" value="1"/>
</dbReference>
<dbReference type="GO" id="GO:0000139">
    <property type="term" value="C:Golgi membrane"/>
    <property type="evidence" value="ECO:0007669"/>
    <property type="project" value="UniProtKB-SubCell"/>
</dbReference>
<proteinExistence type="inferred from homology"/>
<dbReference type="GO" id="GO:0031201">
    <property type="term" value="C:SNARE complex"/>
    <property type="evidence" value="ECO:0007669"/>
    <property type="project" value="TreeGrafter"/>
</dbReference>
<feature type="transmembrane region" description="Helical" evidence="11">
    <location>
        <begin position="296"/>
        <end position="315"/>
    </location>
</feature>
<keyword evidence="3" id="KW-0813">Transport</keyword>
<keyword evidence="9 11" id="KW-0472">Membrane</keyword>
<evidence type="ECO:0000256" key="2">
    <source>
        <dbReference type="ARBA" id="ARBA00009063"/>
    </source>
</evidence>
<dbReference type="Proteomes" id="UP000037069">
    <property type="component" value="Unassembled WGS sequence"/>
</dbReference>
<comment type="caution">
    <text evidence="13">The sequence shown here is derived from an EMBL/GenBank/DDBJ whole genome shotgun (WGS) entry which is preliminary data.</text>
</comment>
<evidence type="ECO:0000256" key="8">
    <source>
        <dbReference type="ARBA" id="ARBA00023054"/>
    </source>
</evidence>
<evidence type="ECO:0000256" key="11">
    <source>
        <dbReference type="SAM" id="Phobius"/>
    </source>
</evidence>
<keyword evidence="7" id="KW-0333">Golgi apparatus</keyword>
<dbReference type="Gene3D" id="1.20.58.90">
    <property type="match status" value="2"/>
</dbReference>
<name>A0A0L0BPF0_LUCCU</name>
<dbReference type="PANTHER" id="PTHR19957:SF224">
    <property type="entry name" value="HL02043P"/>
    <property type="match status" value="1"/>
</dbReference>
<sequence>MSLEDPFFVVKDEVFKALNKTRGLYLRWRELGENCNSAEAEWTTNELRNSLRIEKNPNKFRIDNRELSSRRHFIDNTRDEVKQMKEKMSLNRARDRDITAHQPLLDEHNKQQQHENNLENDHNSTNTHNYNHQHHNLSDRTHLVDCSNLTSHSLLNGGANNGGNGSSGGGGNSVASTLAGTMAAVRHSGAKYSKLENSLDSPGHYNSLDSPSHRFVGETVSVQQRMIQGQDEQLDMISDSIGTLKTVSRQIGVELDEQAVMLDDFGNEFETTESKLDSTMKKMAKVLHMNNDKRQWAAILILSTVLLIVIILFIIL</sequence>
<dbReference type="OMA" id="EHDPYRF"/>
<dbReference type="GO" id="GO:0030672">
    <property type="term" value="C:synaptic vesicle membrane"/>
    <property type="evidence" value="ECO:0007669"/>
    <property type="project" value="TreeGrafter"/>
</dbReference>
<dbReference type="InterPro" id="IPR000727">
    <property type="entry name" value="T_SNARE_dom"/>
</dbReference>
<dbReference type="PANTHER" id="PTHR19957">
    <property type="entry name" value="SYNTAXIN"/>
    <property type="match status" value="1"/>
</dbReference>
<evidence type="ECO:0000256" key="6">
    <source>
        <dbReference type="ARBA" id="ARBA00022989"/>
    </source>
</evidence>
<dbReference type="InterPro" id="IPR045242">
    <property type="entry name" value="Syntaxin"/>
</dbReference>
<dbReference type="Pfam" id="PF09177">
    <property type="entry name" value="STX6_10_61_N"/>
    <property type="match status" value="1"/>
</dbReference>
<dbReference type="EMBL" id="JRES01001578">
    <property type="protein sequence ID" value="KNC21863.1"/>
    <property type="molecule type" value="Genomic_DNA"/>
</dbReference>
<keyword evidence="6 11" id="KW-1133">Transmembrane helix</keyword>
<keyword evidence="4 11" id="KW-0812">Transmembrane</keyword>
<evidence type="ECO:0000256" key="7">
    <source>
        <dbReference type="ARBA" id="ARBA00023034"/>
    </source>
</evidence>
<protein>
    <recommendedName>
        <fullName evidence="12">t-SNARE coiled-coil homology domain-containing protein</fullName>
    </recommendedName>
</protein>
<feature type="compositionally biased region" description="Basic and acidic residues" evidence="10">
    <location>
        <begin position="110"/>
        <end position="122"/>
    </location>
</feature>
<evidence type="ECO:0000313" key="13">
    <source>
        <dbReference type="EMBL" id="KNC21863.1"/>
    </source>
</evidence>
<comment type="similarity">
    <text evidence="2">Belongs to the syntaxin family.</text>
</comment>
<feature type="region of interest" description="Disordered" evidence="10">
    <location>
        <begin position="110"/>
        <end position="136"/>
    </location>
</feature>
<evidence type="ECO:0000313" key="14">
    <source>
        <dbReference type="Proteomes" id="UP000037069"/>
    </source>
</evidence>
<dbReference type="FunFam" id="1.20.5.110:FF:000006">
    <property type="entry name" value="Syntaxin 6"/>
    <property type="match status" value="1"/>
</dbReference>